<evidence type="ECO:0000313" key="3">
    <source>
        <dbReference type="Proteomes" id="UP000225706"/>
    </source>
</evidence>
<dbReference type="PANTHER" id="PTHR46585:SF1">
    <property type="entry name" value="CHROMO DOMAIN-CONTAINING PROTEIN"/>
    <property type="match status" value="1"/>
</dbReference>
<evidence type="ECO:0000259" key="1">
    <source>
        <dbReference type="PROSITE" id="PS50994"/>
    </source>
</evidence>
<dbReference type="InterPro" id="IPR036397">
    <property type="entry name" value="RNaseH_sf"/>
</dbReference>
<dbReference type="PANTHER" id="PTHR46585">
    <property type="entry name" value="INTEGRASE CORE DOMAIN CONTAINING PROTEIN"/>
    <property type="match status" value="1"/>
</dbReference>
<feature type="domain" description="Integrase catalytic" evidence="1">
    <location>
        <begin position="62"/>
        <end position="178"/>
    </location>
</feature>
<dbReference type="EMBL" id="LSMT01001104">
    <property type="protein sequence ID" value="PFX12993.1"/>
    <property type="molecule type" value="Genomic_DNA"/>
</dbReference>
<proteinExistence type="predicted"/>
<dbReference type="GO" id="GO:0015074">
    <property type="term" value="P:DNA integration"/>
    <property type="evidence" value="ECO:0007669"/>
    <property type="project" value="InterPro"/>
</dbReference>
<dbReference type="SUPFAM" id="SSF53098">
    <property type="entry name" value="Ribonuclease H-like"/>
    <property type="match status" value="1"/>
</dbReference>
<protein>
    <recommendedName>
        <fullName evidence="1">Integrase catalytic domain-containing protein</fullName>
    </recommendedName>
</protein>
<accession>A0A2B4R840</accession>
<gene>
    <name evidence="2" type="ORF">AWC38_SpisGene22967</name>
</gene>
<sequence length="239" mass="28006">MERKLSRVYYGPKGFWKGLGVVKKLAEEARVFEDVTKLWLMRQAIWHIYLPAPKHILRSKFDVDFPNAVHQADLLFLPHDKLFRKVYKYALTVVDVASRFKAAEPLTSKESSEVSKAFQTIYKRGPLRWPKILQVDPRREFMGETTKEMTKHDVRITRGNVNVHRDQGIVERFDRTLEGGQRRATDPIWSLKVFNIEKALVNEKEPVLYYLKDGPKRGFFREELQIVPPKTELPPEGTR</sequence>
<dbReference type="Proteomes" id="UP000225706">
    <property type="component" value="Unassembled WGS sequence"/>
</dbReference>
<dbReference type="AlphaFoldDB" id="A0A2B4R840"/>
<reference evidence="3" key="1">
    <citation type="journal article" date="2017" name="bioRxiv">
        <title>Comparative analysis of the genomes of Stylophora pistillata and Acropora digitifera provides evidence for extensive differences between species of corals.</title>
        <authorList>
            <person name="Voolstra C.R."/>
            <person name="Li Y."/>
            <person name="Liew Y.J."/>
            <person name="Baumgarten S."/>
            <person name="Zoccola D."/>
            <person name="Flot J.-F."/>
            <person name="Tambutte S."/>
            <person name="Allemand D."/>
            <person name="Aranda M."/>
        </authorList>
    </citation>
    <scope>NUCLEOTIDE SEQUENCE [LARGE SCALE GENOMIC DNA]</scope>
</reference>
<comment type="caution">
    <text evidence="2">The sequence shown here is derived from an EMBL/GenBank/DDBJ whole genome shotgun (WGS) entry which is preliminary data.</text>
</comment>
<dbReference type="InterPro" id="IPR001584">
    <property type="entry name" value="Integrase_cat-core"/>
</dbReference>
<evidence type="ECO:0000313" key="2">
    <source>
        <dbReference type="EMBL" id="PFX12993.1"/>
    </source>
</evidence>
<dbReference type="GO" id="GO:0003676">
    <property type="term" value="F:nucleic acid binding"/>
    <property type="evidence" value="ECO:0007669"/>
    <property type="project" value="InterPro"/>
</dbReference>
<name>A0A2B4R840_STYPI</name>
<dbReference type="Gene3D" id="3.30.420.10">
    <property type="entry name" value="Ribonuclease H-like superfamily/Ribonuclease H"/>
    <property type="match status" value="1"/>
</dbReference>
<dbReference type="InterPro" id="IPR012337">
    <property type="entry name" value="RNaseH-like_sf"/>
</dbReference>
<keyword evidence="3" id="KW-1185">Reference proteome</keyword>
<dbReference type="PROSITE" id="PS50994">
    <property type="entry name" value="INTEGRASE"/>
    <property type="match status" value="1"/>
</dbReference>
<organism evidence="2 3">
    <name type="scientific">Stylophora pistillata</name>
    <name type="common">Smooth cauliflower coral</name>
    <dbReference type="NCBI Taxonomy" id="50429"/>
    <lineage>
        <taxon>Eukaryota</taxon>
        <taxon>Metazoa</taxon>
        <taxon>Cnidaria</taxon>
        <taxon>Anthozoa</taxon>
        <taxon>Hexacorallia</taxon>
        <taxon>Scleractinia</taxon>
        <taxon>Astrocoeniina</taxon>
        <taxon>Pocilloporidae</taxon>
        <taxon>Stylophora</taxon>
    </lineage>
</organism>